<dbReference type="CDD" id="cd00093">
    <property type="entry name" value="HTH_XRE"/>
    <property type="match status" value="1"/>
</dbReference>
<dbReference type="Pfam" id="PF01381">
    <property type="entry name" value="HTH_3"/>
    <property type="match status" value="1"/>
</dbReference>
<dbReference type="Gene3D" id="1.10.260.40">
    <property type="entry name" value="lambda repressor-like DNA-binding domains"/>
    <property type="match status" value="1"/>
</dbReference>
<dbReference type="SUPFAM" id="SSF47413">
    <property type="entry name" value="lambda repressor-like DNA-binding domains"/>
    <property type="match status" value="1"/>
</dbReference>
<dbReference type="InterPro" id="IPR010982">
    <property type="entry name" value="Lambda_DNA-bd_dom_sf"/>
</dbReference>
<dbReference type="EMBL" id="QPJD01000032">
    <property type="protein sequence ID" value="RCW40584.1"/>
    <property type="molecule type" value="Genomic_DNA"/>
</dbReference>
<dbReference type="PANTHER" id="PTHR46558:SF4">
    <property type="entry name" value="DNA-BIDING PHAGE PROTEIN"/>
    <property type="match status" value="1"/>
</dbReference>
<dbReference type="PROSITE" id="PS50943">
    <property type="entry name" value="HTH_CROC1"/>
    <property type="match status" value="1"/>
</dbReference>
<reference evidence="3 4" key="1">
    <citation type="submission" date="2018-07" db="EMBL/GenBank/DDBJ databases">
        <title>Genomic Encyclopedia of Type Strains, Phase III (KMG-III): the genomes of soil and plant-associated and newly described type strains.</title>
        <authorList>
            <person name="Whitman W."/>
        </authorList>
    </citation>
    <scope>NUCLEOTIDE SEQUENCE [LARGE SCALE GENOMIC DNA]</scope>
    <source>
        <strain evidence="3 4">CECT 7506</strain>
    </source>
</reference>
<proteinExistence type="predicted"/>
<organism evidence="3 4">
    <name type="scientific">Paenibacillus prosopidis</name>
    <dbReference type="NCBI Taxonomy" id="630520"/>
    <lineage>
        <taxon>Bacteria</taxon>
        <taxon>Bacillati</taxon>
        <taxon>Bacillota</taxon>
        <taxon>Bacilli</taxon>
        <taxon>Bacillales</taxon>
        <taxon>Paenibacillaceae</taxon>
        <taxon>Paenibacillus</taxon>
    </lineage>
</organism>
<dbReference type="InterPro" id="IPR001387">
    <property type="entry name" value="Cro/C1-type_HTH"/>
</dbReference>
<name>A0A368VNE5_9BACL</name>
<dbReference type="AlphaFoldDB" id="A0A368VNE5"/>
<evidence type="ECO:0000313" key="4">
    <source>
        <dbReference type="Proteomes" id="UP000252415"/>
    </source>
</evidence>
<dbReference type="Proteomes" id="UP000252415">
    <property type="component" value="Unassembled WGS sequence"/>
</dbReference>
<keyword evidence="4" id="KW-1185">Reference proteome</keyword>
<dbReference type="GO" id="GO:0003677">
    <property type="term" value="F:DNA binding"/>
    <property type="evidence" value="ECO:0007669"/>
    <property type="project" value="UniProtKB-KW"/>
</dbReference>
<comment type="caution">
    <text evidence="3">The sequence shown here is derived from an EMBL/GenBank/DDBJ whole genome shotgun (WGS) entry which is preliminary data.</text>
</comment>
<dbReference type="RefSeq" id="WP_181873727.1">
    <property type="nucleotide sequence ID" value="NZ_QPJD01000032.1"/>
</dbReference>
<evidence type="ECO:0000313" key="3">
    <source>
        <dbReference type="EMBL" id="RCW40584.1"/>
    </source>
</evidence>
<dbReference type="PANTHER" id="PTHR46558">
    <property type="entry name" value="TRACRIPTIONAL REGULATORY PROTEIN-RELATED-RELATED"/>
    <property type="match status" value="1"/>
</dbReference>
<sequence length="88" mass="10413">MKRNVFFDHIDWKSESLLYGEIGKRIRDARLKKRFTQEDLSSRVRLSRPSISNLENGLQNISLHTLYEICFVLEVSIHKIIPNNLKEN</sequence>
<gene>
    <name evidence="3" type="ORF">DFP97_13218</name>
</gene>
<accession>A0A368VNE5</accession>
<protein>
    <submittedName>
        <fullName evidence="3">Helix-turn-helix protein</fullName>
    </submittedName>
</protein>
<keyword evidence="1" id="KW-0238">DNA-binding</keyword>
<dbReference type="SMART" id="SM00530">
    <property type="entry name" value="HTH_XRE"/>
    <property type="match status" value="1"/>
</dbReference>
<evidence type="ECO:0000256" key="1">
    <source>
        <dbReference type="ARBA" id="ARBA00023125"/>
    </source>
</evidence>
<feature type="domain" description="HTH cro/C1-type" evidence="2">
    <location>
        <begin position="26"/>
        <end position="80"/>
    </location>
</feature>
<evidence type="ECO:0000259" key="2">
    <source>
        <dbReference type="PROSITE" id="PS50943"/>
    </source>
</evidence>